<feature type="compositionally biased region" description="Basic residues" evidence="1">
    <location>
        <begin position="91"/>
        <end position="102"/>
    </location>
</feature>
<feature type="compositionally biased region" description="Low complexity" evidence="1">
    <location>
        <begin position="73"/>
        <end position="83"/>
    </location>
</feature>
<feature type="compositionally biased region" description="Basic and acidic residues" evidence="1">
    <location>
        <begin position="47"/>
        <end position="69"/>
    </location>
</feature>
<dbReference type="Proteomes" id="UP000095287">
    <property type="component" value="Unplaced"/>
</dbReference>
<organism evidence="2 3">
    <name type="scientific">Steinernema glaseri</name>
    <dbReference type="NCBI Taxonomy" id="37863"/>
    <lineage>
        <taxon>Eukaryota</taxon>
        <taxon>Metazoa</taxon>
        <taxon>Ecdysozoa</taxon>
        <taxon>Nematoda</taxon>
        <taxon>Chromadorea</taxon>
        <taxon>Rhabditida</taxon>
        <taxon>Tylenchina</taxon>
        <taxon>Panagrolaimomorpha</taxon>
        <taxon>Strongyloidoidea</taxon>
        <taxon>Steinernematidae</taxon>
        <taxon>Steinernema</taxon>
    </lineage>
</organism>
<feature type="region of interest" description="Disordered" evidence="1">
    <location>
        <begin position="1"/>
        <end position="108"/>
    </location>
</feature>
<sequence>MVEKMKTMRAGLGDEDEQENKPMDEGDTGSENNSEKMTAREKRKKAREGLRQEKEKEDGEMTTDSEKMKATASSSDSSSSSESSSDEENPRRRKLARKRAAARRSNTSTVNVACEEYIQKHYVNRFNLVNRLSFEQKTTFLAILKETVQGTTQAQKNQLMKQLKAHLDK</sequence>
<protein>
    <submittedName>
        <fullName evidence="3">Protein SDA1</fullName>
    </submittedName>
</protein>
<dbReference type="WBParaSite" id="L893_g33024.t1">
    <property type="protein sequence ID" value="L893_g33024.t1"/>
    <property type="gene ID" value="L893_g33024"/>
</dbReference>
<dbReference type="AlphaFoldDB" id="A0A1I8A600"/>
<reference evidence="3" key="1">
    <citation type="submission" date="2016-11" db="UniProtKB">
        <authorList>
            <consortium name="WormBaseParasite"/>
        </authorList>
    </citation>
    <scope>IDENTIFICATION</scope>
</reference>
<keyword evidence="2" id="KW-1185">Reference proteome</keyword>
<evidence type="ECO:0000313" key="3">
    <source>
        <dbReference type="WBParaSite" id="L893_g33024.t1"/>
    </source>
</evidence>
<evidence type="ECO:0000256" key="1">
    <source>
        <dbReference type="SAM" id="MobiDB-lite"/>
    </source>
</evidence>
<proteinExistence type="predicted"/>
<name>A0A1I8A600_9BILA</name>
<accession>A0A1I8A600</accession>
<evidence type="ECO:0000313" key="2">
    <source>
        <dbReference type="Proteomes" id="UP000095287"/>
    </source>
</evidence>